<reference evidence="4 5" key="1">
    <citation type="submission" date="2018-02" db="EMBL/GenBank/DDBJ databases">
        <title>Whole genome sequencing of endophytic bacterium.</title>
        <authorList>
            <person name="Eedara R."/>
            <person name="Podile A.R."/>
        </authorList>
    </citation>
    <scope>NUCLEOTIDE SEQUENCE [LARGE SCALE GENOMIC DNA]</scope>
    <source>
        <strain evidence="4 5">RP1T</strain>
    </source>
</reference>
<evidence type="ECO:0000313" key="4">
    <source>
        <dbReference type="EMBL" id="PRH87206.1"/>
    </source>
</evidence>
<dbReference type="InterPro" id="IPR050832">
    <property type="entry name" value="Bact_Acetyltransf"/>
</dbReference>
<evidence type="ECO:0000259" key="3">
    <source>
        <dbReference type="PROSITE" id="PS51186"/>
    </source>
</evidence>
<dbReference type="InterPro" id="IPR000182">
    <property type="entry name" value="GNAT_dom"/>
</dbReference>
<dbReference type="Gene3D" id="3.40.630.30">
    <property type="match status" value="1"/>
</dbReference>
<keyword evidence="2" id="KW-0012">Acyltransferase</keyword>
<name>A0A2S9QCY1_9HYPH</name>
<dbReference type="InterPro" id="IPR016181">
    <property type="entry name" value="Acyl_CoA_acyltransferase"/>
</dbReference>
<dbReference type="GO" id="GO:0016747">
    <property type="term" value="F:acyltransferase activity, transferring groups other than amino-acyl groups"/>
    <property type="evidence" value="ECO:0007669"/>
    <property type="project" value="InterPro"/>
</dbReference>
<dbReference type="EMBL" id="PUEJ01000004">
    <property type="protein sequence ID" value="PRH87206.1"/>
    <property type="molecule type" value="Genomic_DNA"/>
</dbReference>
<dbReference type="CDD" id="cd04301">
    <property type="entry name" value="NAT_SF"/>
    <property type="match status" value="1"/>
</dbReference>
<keyword evidence="5" id="KW-1185">Reference proteome</keyword>
<organism evidence="4 5">
    <name type="scientific">Labrys okinawensis</name>
    <dbReference type="NCBI Taxonomy" id="346911"/>
    <lineage>
        <taxon>Bacteria</taxon>
        <taxon>Pseudomonadati</taxon>
        <taxon>Pseudomonadota</taxon>
        <taxon>Alphaproteobacteria</taxon>
        <taxon>Hyphomicrobiales</taxon>
        <taxon>Xanthobacteraceae</taxon>
        <taxon>Labrys</taxon>
    </lineage>
</organism>
<dbReference type="Proteomes" id="UP000237682">
    <property type="component" value="Unassembled WGS sequence"/>
</dbReference>
<gene>
    <name evidence="4" type="ORF">C5L14_11235</name>
</gene>
<evidence type="ECO:0000256" key="1">
    <source>
        <dbReference type="ARBA" id="ARBA00022679"/>
    </source>
</evidence>
<dbReference type="OrthoDB" id="9803233at2"/>
<dbReference type="PANTHER" id="PTHR43877">
    <property type="entry name" value="AMINOALKYLPHOSPHONATE N-ACETYLTRANSFERASE-RELATED-RELATED"/>
    <property type="match status" value="1"/>
</dbReference>
<evidence type="ECO:0000256" key="2">
    <source>
        <dbReference type="ARBA" id="ARBA00023315"/>
    </source>
</evidence>
<feature type="domain" description="N-acetyltransferase" evidence="3">
    <location>
        <begin position="44"/>
        <end position="190"/>
    </location>
</feature>
<comment type="caution">
    <text evidence="4">The sequence shown here is derived from an EMBL/GenBank/DDBJ whole genome shotgun (WGS) entry which is preliminary data.</text>
</comment>
<dbReference type="PANTHER" id="PTHR43877:SF2">
    <property type="entry name" value="AMINOALKYLPHOSPHONATE N-ACETYLTRANSFERASE-RELATED"/>
    <property type="match status" value="1"/>
</dbReference>
<proteinExistence type="predicted"/>
<dbReference type="PROSITE" id="PS51186">
    <property type="entry name" value="GNAT"/>
    <property type="match status" value="1"/>
</dbReference>
<accession>A0A2S9QCY1</accession>
<dbReference type="AlphaFoldDB" id="A0A2S9QCY1"/>
<evidence type="ECO:0000313" key="5">
    <source>
        <dbReference type="Proteomes" id="UP000237682"/>
    </source>
</evidence>
<keyword evidence="1 4" id="KW-0808">Transferase</keyword>
<dbReference type="SUPFAM" id="SSF55729">
    <property type="entry name" value="Acyl-CoA N-acyltransferases (Nat)"/>
    <property type="match status" value="1"/>
</dbReference>
<sequence>MMAVIPESDAQPFPYAILICWSSADALPSRSLSMSICLSHMTVPYLREASPADLPALVDLENEAFAGDRISRRDWRHLLTSPSALVIVSDDAEGLTGCSVILTNRRTAVARLYSLAVAPRARRQGIAQALLRQAMASSAGIGAHLLRLETRSDNLPAQALFSRLGFRPFRRVADYYEDGAEAIRFQRLIDRDCLRQNALQ</sequence>
<protein>
    <submittedName>
        <fullName evidence="4">GNAT family N-acetyltransferase</fullName>
    </submittedName>
</protein>
<dbReference type="Pfam" id="PF00583">
    <property type="entry name" value="Acetyltransf_1"/>
    <property type="match status" value="1"/>
</dbReference>